<evidence type="ECO:0000259" key="1">
    <source>
        <dbReference type="Pfam" id="PF01973"/>
    </source>
</evidence>
<dbReference type="EMBL" id="JBHUEM010000011">
    <property type="protein sequence ID" value="MFD1736792.1"/>
    <property type="molecule type" value="Genomic_DNA"/>
</dbReference>
<keyword evidence="3" id="KW-1185">Reference proteome</keyword>
<evidence type="ECO:0000313" key="3">
    <source>
        <dbReference type="Proteomes" id="UP001597214"/>
    </source>
</evidence>
<feature type="domain" description="6-hydroxymethylpterin diphosphokinase MptE-like" evidence="1">
    <location>
        <begin position="208"/>
        <end position="385"/>
    </location>
</feature>
<accession>A0ABW4LNU1</accession>
<dbReference type="PANTHER" id="PTHR41786">
    <property type="entry name" value="MOTILITY ACCESSORY FACTOR MAF"/>
    <property type="match status" value="1"/>
</dbReference>
<evidence type="ECO:0000313" key="2">
    <source>
        <dbReference type="EMBL" id="MFD1736792.1"/>
    </source>
</evidence>
<dbReference type="Gene3D" id="2.60.120.260">
    <property type="entry name" value="Galactose-binding domain-like"/>
    <property type="match status" value="1"/>
</dbReference>
<sequence length="956" mass="110952">MFEEKNRKYLKQRFPQVGYLFENRSMRKKNTNIEITETKIGVPTILVSEDHNDIYLHSKYDPISEAKKIIDLNENAINEYKHVFIYGLGLSYHIDYFISKFPDKKISIYEPIPEIFDQNMSHKDLGTIFGNSQIENIFVEYDEEQAYNFLLRFSFEIKEKVLLLILPSYERVFKEKLSWFLTVFKDTVQRKIASFTSENVFAKRWTLNSLMNLPTTLTTPNLLKEKYHEFCGKPVLIVSAGPSLENEYEHIKLIKKKGLAYIIAVGSANEGLIANGILPDAICTYDPQEHNYNVFKAMIKRKIFSVPMIYGTSVGYETLQKYKGPKLHVVTSQDTITSFYNNEIIQSNDIVDDAFSIAIITLQIFARMNVSSIILVGQNFAFKNDLYYSKDIQRGNGNASIQEKDIQDALYVLDVFGKEVETNRSLNQMRLLMEHYIHLYSNIRIINTTNGGASIKGTIYMSLEEVIKTVFKERVVNDEWYKGNNLLIKKSEIINRITRMNRSIEKFSELHSETYNVLYELNKVIENRRVEKITNYLLKFDKVLNKLLKNEFFVVYVRPVTRVFYELLLKETSGLKDIQDPIIKGKKINDLFGYYLDLTEQVFNEFTPIIKSSLHPRILEEINGNWKFYSDSCGVYNYSMNWNQSNMEVEKETFYKNEKIFTFHQCNCSGSTIRFKFKGTAFRIIGGQHYDCSNQVIVTIDGKQEKFSTKKFKGNKGDFTVDFYQVLYGKSGLKDILHEIEIEILNNEKMVFQGIEIDKQGRIYHLDEVTDVKDLEIGKRIRCHYKASENEIGSFNGLGQETGKFISVESDSEPEGDFYLVMVDQNEDGKVLISDRNIQHSISYMQILSSGIGKPEGEFISFGNMKYLVGLLTGGSFEGDKNDWDQYIQKNNNVHEKEVWFDNDSTVSWTNTKIKGTSRNIRRSFSHNYKTINTEGSEISCAEFYNGFRPKVIMKG</sequence>
<dbReference type="Pfam" id="PF01973">
    <property type="entry name" value="MptE-like"/>
    <property type="match status" value="1"/>
</dbReference>
<reference evidence="3" key="1">
    <citation type="journal article" date="2019" name="Int. J. Syst. Evol. Microbiol.">
        <title>The Global Catalogue of Microorganisms (GCM) 10K type strain sequencing project: providing services to taxonomists for standard genome sequencing and annotation.</title>
        <authorList>
            <consortium name="The Broad Institute Genomics Platform"/>
            <consortium name="The Broad Institute Genome Sequencing Center for Infectious Disease"/>
            <person name="Wu L."/>
            <person name="Ma J."/>
        </authorList>
    </citation>
    <scope>NUCLEOTIDE SEQUENCE [LARGE SCALE GENOMIC DNA]</scope>
    <source>
        <strain evidence="3">CCUG 49339</strain>
    </source>
</reference>
<dbReference type="PANTHER" id="PTHR41786:SF1">
    <property type="entry name" value="6-HYDROXYMETHYLPTERIN DIPHOSPHOKINASE MPTE-LIKE DOMAIN-CONTAINING PROTEIN"/>
    <property type="match status" value="1"/>
</dbReference>
<dbReference type="RefSeq" id="WP_377927963.1">
    <property type="nucleotide sequence ID" value="NZ_JBHUEM010000011.1"/>
</dbReference>
<organism evidence="2 3">
    <name type="scientific">Bacillus salitolerans</name>
    <dbReference type="NCBI Taxonomy" id="1437434"/>
    <lineage>
        <taxon>Bacteria</taxon>
        <taxon>Bacillati</taxon>
        <taxon>Bacillota</taxon>
        <taxon>Bacilli</taxon>
        <taxon>Bacillales</taxon>
        <taxon>Bacillaceae</taxon>
        <taxon>Bacillus</taxon>
    </lineage>
</organism>
<gene>
    <name evidence="2" type="ORF">ACFSCX_09450</name>
</gene>
<name>A0ABW4LNU1_9BACI</name>
<protein>
    <submittedName>
        <fullName evidence="2">6-hydroxymethylpterin diphosphokinase MptE-like protein</fullName>
    </submittedName>
</protein>
<dbReference type="InterPro" id="IPR002826">
    <property type="entry name" value="MptE-like"/>
</dbReference>
<proteinExistence type="predicted"/>
<dbReference type="Proteomes" id="UP001597214">
    <property type="component" value="Unassembled WGS sequence"/>
</dbReference>
<comment type="caution">
    <text evidence="2">The sequence shown here is derived from an EMBL/GenBank/DDBJ whole genome shotgun (WGS) entry which is preliminary data.</text>
</comment>